<evidence type="ECO:0000313" key="9">
    <source>
        <dbReference type="EMBL" id="TRY86113.1"/>
    </source>
</evidence>
<feature type="region of interest" description="Disordered" evidence="6">
    <location>
        <begin position="280"/>
        <end position="306"/>
    </location>
</feature>
<gene>
    <name evidence="9" type="ORF">DNTS_030195</name>
</gene>
<keyword evidence="4 7" id="KW-1133">Transmembrane helix</keyword>
<feature type="domain" description="Polycystin cation channel PKD1/PKD2" evidence="8">
    <location>
        <begin position="3"/>
        <end position="163"/>
    </location>
</feature>
<comment type="subcellular location">
    <subcellularLocation>
        <location evidence="1">Membrane</location>
        <topology evidence="1">Multi-pass membrane protein</topology>
    </subcellularLocation>
</comment>
<keyword evidence="10" id="KW-1185">Reference proteome</keyword>
<dbReference type="AlphaFoldDB" id="A0A553Q862"/>
<dbReference type="InterPro" id="IPR013122">
    <property type="entry name" value="PKD1_2_channel"/>
</dbReference>
<evidence type="ECO:0000313" key="10">
    <source>
        <dbReference type="Proteomes" id="UP000316079"/>
    </source>
</evidence>
<feature type="compositionally biased region" description="Basic and acidic residues" evidence="6">
    <location>
        <begin position="465"/>
        <end position="477"/>
    </location>
</feature>
<protein>
    <recommendedName>
        <fullName evidence="8">Polycystin cation channel PKD1/PKD2 domain-containing protein</fullName>
    </recommendedName>
</protein>
<feature type="transmembrane region" description="Helical" evidence="7">
    <location>
        <begin position="32"/>
        <end position="52"/>
    </location>
</feature>
<dbReference type="PANTHER" id="PTHR46730:SF3">
    <property type="entry name" value="POLYCYSTIN-1"/>
    <property type="match status" value="1"/>
</dbReference>
<feature type="compositionally biased region" description="Pro residues" evidence="6">
    <location>
        <begin position="282"/>
        <end position="291"/>
    </location>
</feature>
<feature type="transmembrane region" description="Helical" evidence="7">
    <location>
        <begin position="84"/>
        <end position="100"/>
    </location>
</feature>
<evidence type="ECO:0000256" key="3">
    <source>
        <dbReference type="ARBA" id="ARBA00022737"/>
    </source>
</evidence>
<dbReference type="STRING" id="623744.A0A553Q862"/>
<evidence type="ECO:0000256" key="4">
    <source>
        <dbReference type="ARBA" id="ARBA00022989"/>
    </source>
</evidence>
<name>A0A553Q862_9TELE</name>
<dbReference type="PANTHER" id="PTHR46730">
    <property type="entry name" value="POLYCYSTIN-1"/>
    <property type="match status" value="1"/>
</dbReference>
<feature type="compositionally biased region" description="Polar residues" evidence="6">
    <location>
        <begin position="406"/>
        <end position="416"/>
    </location>
</feature>
<evidence type="ECO:0000256" key="5">
    <source>
        <dbReference type="ARBA" id="ARBA00023136"/>
    </source>
</evidence>
<feature type="compositionally biased region" description="Basic residues" evidence="6">
    <location>
        <begin position="489"/>
        <end position="500"/>
    </location>
</feature>
<organism evidence="9 10">
    <name type="scientific">Danionella cerebrum</name>
    <dbReference type="NCBI Taxonomy" id="2873325"/>
    <lineage>
        <taxon>Eukaryota</taxon>
        <taxon>Metazoa</taxon>
        <taxon>Chordata</taxon>
        <taxon>Craniata</taxon>
        <taxon>Vertebrata</taxon>
        <taxon>Euteleostomi</taxon>
        <taxon>Actinopterygii</taxon>
        <taxon>Neopterygii</taxon>
        <taxon>Teleostei</taxon>
        <taxon>Ostariophysi</taxon>
        <taxon>Cypriniformes</taxon>
        <taxon>Danionidae</taxon>
        <taxon>Danioninae</taxon>
        <taxon>Danionella</taxon>
    </lineage>
</organism>
<dbReference type="SUPFAM" id="SSF81324">
    <property type="entry name" value="Voltage-gated potassium channels"/>
    <property type="match status" value="1"/>
</dbReference>
<feature type="transmembrane region" description="Helical" evidence="7">
    <location>
        <begin position="188"/>
        <end position="210"/>
    </location>
</feature>
<dbReference type="OrthoDB" id="6022660at2759"/>
<dbReference type="Proteomes" id="UP000316079">
    <property type="component" value="Unassembled WGS sequence"/>
</dbReference>
<evidence type="ECO:0000256" key="1">
    <source>
        <dbReference type="ARBA" id="ARBA00004141"/>
    </source>
</evidence>
<evidence type="ECO:0000256" key="6">
    <source>
        <dbReference type="SAM" id="MobiDB-lite"/>
    </source>
</evidence>
<dbReference type="EMBL" id="SRMA01026244">
    <property type="protein sequence ID" value="TRY86113.1"/>
    <property type="molecule type" value="Genomic_DNA"/>
</dbReference>
<feature type="non-terminal residue" evidence="9">
    <location>
        <position position="1"/>
    </location>
</feature>
<keyword evidence="3" id="KW-0677">Repeat</keyword>
<dbReference type="GO" id="GO:0005886">
    <property type="term" value="C:plasma membrane"/>
    <property type="evidence" value="ECO:0007669"/>
    <property type="project" value="TreeGrafter"/>
</dbReference>
<dbReference type="GO" id="GO:0005261">
    <property type="term" value="F:monoatomic cation channel activity"/>
    <property type="evidence" value="ECO:0007669"/>
    <property type="project" value="TreeGrafter"/>
</dbReference>
<evidence type="ECO:0000256" key="7">
    <source>
        <dbReference type="SAM" id="Phobius"/>
    </source>
</evidence>
<accession>A0A553Q862</accession>
<proteinExistence type="predicted"/>
<reference evidence="9 10" key="1">
    <citation type="journal article" date="2019" name="Sci. Data">
        <title>Hybrid genome assembly and annotation of Danionella translucida.</title>
        <authorList>
            <person name="Kadobianskyi M."/>
            <person name="Schulze L."/>
            <person name="Schuelke M."/>
            <person name="Judkewitz B."/>
        </authorList>
    </citation>
    <scope>NUCLEOTIDE SEQUENCE [LARGE SCALE GENOMIC DNA]</scope>
    <source>
        <strain evidence="9 10">Bolton</strain>
    </source>
</reference>
<feature type="compositionally biased region" description="Low complexity" evidence="6">
    <location>
        <begin position="526"/>
        <end position="537"/>
    </location>
</feature>
<evidence type="ECO:0000256" key="2">
    <source>
        <dbReference type="ARBA" id="ARBA00022692"/>
    </source>
</evidence>
<dbReference type="Pfam" id="PF08016">
    <property type="entry name" value="PKD_channel"/>
    <property type="match status" value="1"/>
</dbReference>
<feature type="compositionally biased region" description="Basic residues" evidence="6">
    <location>
        <begin position="571"/>
        <end position="585"/>
    </location>
</feature>
<feature type="region of interest" description="Disordered" evidence="6">
    <location>
        <begin position="458"/>
        <end position="599"/>
    </location>
</feature>
<keyword evidence="2 7" id="KW-0812">Transmembrane</keyword>
<feature type="compositionally biased region" description="Polar residues" evidence="6">
    <location>
        <begin position="551"/>
        <end position="570"/>
    </location>
</feature>
<feature type="region of interest" description="Disordered" evidence="6">
    <location>
        <begin position="380"/>
        <end position="437"/>
    </location>
</feature>
<sequence length="599" mass="67020">LLQLLLLGLVIYFAVREGLVVRKQGRGYFLRLWNLVSVCSLVLAVCVAVLHLSRSVLSARQWRTFLQDPDTFTDFFPLARLNQVLSQMSAVLLFLLVLKASHQLRFMREWGVFGRTLRKSFWELLMVAVTLVLFLIAYSHAGHLLFHSLTEGYGTVSSTCLKLMGSSGRGLLSWRPENSSSPCSGSCFLFHISFALIRLVFLWILMSALLRNYQRARAELYRPAVDLQDYEMVELFLRRLKMWMGLSRAKEFRHKVRFEGMDIPPSRSSSTSDCKSLCLPPLDTPEAPPTPDSIDEEPTSSSPCSLAETQGLGLGVTVGLGAIVGGHGWKERAEMEATLRRILPAFDSLLQQLDRVTYATEELCRTECCLERLLRKSRGRGRGMRRHRSLDLVGQRKLRHKEGDRSTQVAESNKSPPRSGIRASVSERNLQKCGQRSWKPRKISQLISVLPTSLNRVDLSPQSTKVEDAGNSEKDPAKAAQPEGTRSSPKTHKAKMKRASNKVDPNFQQSSEIDGCANKSTPAPTPTSAPVSTITTPVPIPRSHEWVPPSISENLPSSVFNHPAHTTTNPTRKRKHKTPALKNKVHPNTDRPLTGHPKP</sequence>
<feature type="transmembrane region" description="Helical" evidence="7">
    <location>
        <begin position="121"/>
        <end position="141"/>
    </location>
</feature>
<dbReference type="GO" id="GO:0006816">
    <property type="term" value="P:calcium ion transport"/>
    <property type="evidence" value="ECO:0007669"/>
    <property type="project" value="TreeGrafter"/>
</dbReference>
<evidence type="ECO:0000259" key="8">
    <source>
        <dbReference type="Pfam" id="PF08016"/>
    </source>
</evidence>
<comment type="caution">
    <text evidence="9">The sequence shown here is derived from an EMBL/GenBank/DDBJ whole genome shotgun (WGS) entry which is preliminary data.</text>
</comment>
<keyword evidence="5 7" id="KW-0472">Membrane</keyword>